<protein>
    <recommendedName>
        <fullName evidence="4">Beta-carotene 15,15'-monooxygenase</fullName>
    </recommendedName>
</protein>
<feature type="transmembrane region" description="Helical" evidence="1">
    <location>
        <begin position="224"/>
        <end position="250"/>
    </location>
</feature>
<accession>A0A1G5S4J8</accession>
<evidence type="ECO:0000256" key="1">
    <source>
        <dbReference type="SAM" id="Phobius"/>
    </source>
</evidence>
<organism evidence="2 3">
    <name type="scientific">Pseudobutyrivibrio xylanivorans</name>
    <dbReference type="NCBI Taxonomy" id="185007"/>
    <lineage>
        <taxon>Bacteria</taxon>
        <taxon>Bacillati</taxon>
        <taxon>Bacillota</taxon>
        <taxon>Clostridia</taxon>
        <taxon>Lachnospirales</taxon>
        <taxon>Lachnospiraceae</taxon>
        <taxon>Pseudobutyrivibrio</taxon>
    </lineage>
</organism>
<feature type="transmembrane region" description="Helical" evidence="1">
    <location>
        <begin position="140"/>
        <end position="158"/>
    </location>
</feature>
<dbReference type="EMBL" id="FMWK01000020">
    <property type="protein sequence ID" value="SCZ81295.1"/>
    <property type="molecule type" value="Genomic_DNA"/>
</dbReference>
<dbReference type="RefSeq" id="WP_028246846.1">
    <property type="nucleotide sequence ID" value="NZ_FMWK01000020.1"/>
</dbReference>
<proteinExistence type="predicted"/>
<reference evidence="2 3" key="1">
    <citation type="submission" date="2016-10" db="EMBL/GenBank/DDBJ databases">
        <authorList>
            <person name="de Groot N.N."/>
        </authorList>
    </citation>
    <scope>NUCLEOTIDE SEQUENCE [LARGE SCALE GENOMIC DNA]</scope>
    <source>
        <strain evidence="2 3">DSM 10317</strain>
    </source>
</reference>
<keyword evidence="1" id="KW-0812">Transmembrane</keyword>
<keyword evidence="1" id="KW-1133">Transmembrane helix</keyword>
<dbReference type="Proteomes" id="UP000199428">
    <property type="component" value="Unassembled WGS sequence"/>
</dbReference>
<gene>
    <name evidence="2" type="ORF">SAMN02910350_02738</name>
</gene>
<evidence type="ECO:0000313" key="2">
    <source>
        <dbReference type="EMBL" id="SCZ81295.1"/>
    </source>
</evidence>
<feature type="transmembrane region" description="Helical" evidence="1">
    <location>
        <begin position="109"/>
        <end position="128"/>
    </location>
</feature>
<evidence type="ECO:0000313" key="3">
    <source>
        <dbReference type="Proteomes" id="UP000199428"/>
    </source>
</evidence>
<name>A0A1G5S4J8_PSEXY</name>
<dbReference type="AlphaFoldDB" id="A0A1G5S4J8"/>
<sequence>MTETTTKRWGLITKVLLMVFLIVFSYCVASAKTENLPVFGGSVETLEEAKTTVMGIAGATIAMSVVITFLPDDYATPLADSLADMNKYFILMLGMIMFEKLLVIKGVPLVFRFVIPLAIILLLAYMFTKKEFFKALSMKIFALAVVLVLVVPCGTALSEKICAEYMPYVEETVNLAEDGAEKVEGISDTTADKGFFEKISVAFQSAIDGVKDLFDYYKGIIQRFIVSIVILIIAYCVIPVLTFALLLWILNQLFQFSSFKIRMRSGGDE</sequence>
<evidence type="ECO:0008006" key="4">
    <source>
        <dbReference type="Google" id="ProtNLM"/>
    </source>
</evidence>
<feature type="transmembrane region" description="Helical" evidence="1">
    <location>
        <begin position="51"/>
        <end position="70"/>
    </location>
</feature>
<feature type="transmembrane region" description="Helical" evidence="1">
    <location>
        <begin position="12"/>
        <end position="31"/>
    </location>
</feature>
<keyword evidence="1" id="KW-0472">Membrane</keyword>